<dbReference type="EMBL" id="NNAY01001294">
    <property type="protein sequence ID" value="OXU24454.1"/>
    <property type="molecule type" value="Genomic_DNA"/>
</dbReference>
<evidence type="ECO:0000313" key="4">
    <source>
        <dbReference type="Proteomes" id="UP000215335"/>
    </source>
</evidence>
<name>A0A232F183_9HYME</name>
<protein>
    <submittedName>
        <fullName evidence="3">Uncharacterized protein</fullName>
    </submittedName>
</protein>
<feature type="signal peptide" evidence="2">
    <location>
        <begin position="1"/>
        <end position="21"/>
    </location>
</feature>
<keyword evidence="2" id="KW-0732">Signal</keyword>
<dbReference type="AlphaFoldDB" id="A0A232F183"/>
<gene>
    <name evidence="3" type="ORF">TSAR_008655</name>
</gene>
<feature type="chain" id="PRO_5012963537" evidence="2">
    <location>
        <begin position="22"/>
        <end position="218"/>
    </location>
</feature>
<organism evidence="3 4">
    <name type="scientific">Trichomalopsis sarcophagae</name>
    <dbReference type="NCBI Taxonomy" id="543379"/>
    <lineage>
        <taxon>Eukaryota</taxon>
        <taxon>Metazoa</taxon>
        <taxon>Ecdysozoa</taxon>
        <taxon>Arthropoda</taxon>
        <taxon>Hexapoda</taxon>
        <taxon>Insecta</taxon>
        <taxon>Pterygota</taxon>
        <taxon>Neoptera</taxon>
        <taxon>Endopterygota</taxon>
        <taxon>Hymenoptera</taxon>
        <taxon>Apocrita</taxon>
        <taxon>Proctotrupomorpha</taxon>
        <taxon>Chalcidoidea</taxon>
        <taxon>Pteromalidae</taxon>
        <taxon>Pteromalinae</taxon>
        <taxon>Trichomalopsis</taxon>
    </lineage>
</organism>
<evidence type="ECO:0000256" key="2">
    <source>
        <dbReference type="SAM" id="SignalP"/>
    </source>
</evidence>
<reference evidence="3 4" key="1">
    <citation type="journal article" date="2017" name="Curr. Biol.">
        <title>The Evolution of Venom by Co-option of Single-Copy Genes.</title>
        <authorList>
            <person name="Martinson E.O."/>
            <person name="Mrinalini"/>
            <person name="Kelkar Y.D."/>
            <person name="Chang C.H."/>
            <person name="Werren J.H."/>
        </authorList>
    </citation>
    <scope>NUCLEOTIDE SEQUENCE [LARGE SCALE GENOMIC DNA]</scope>
    <source>
        <strain evidence="3 4">Alberta</strain>
        <tissue evidence="3">Whole body</tissue>
    </source>
</reference>
<proteinExistence type="predicted"/>
<feature type="compositionally biased region" description="Acidic residues" evidence="1">
    <location>
        <begin position="70"/>
        <end position="80"/>
    </location>
</feature>
<feature type="region of interest" description="Disordered" evidence="1">
    <location>
        <begin position="39"/>
        <end position="91"/>
    </location>
</feature>
<comment type="caution">
    <text evidence="3">The sequence shown here is derived from an EMBL/GenBank/DDBJ whole genome shotgun (WGS) entry which is preliminary data.</text>
</comment>
<sequence>MSRLSCLLLCAVLTLGASVLAKPAEIRIERATSAVSFPGETAARLEDEEPILSEAAADDGLVREQRSPDGDDYEEVEEDGPEGRHLKKKLKRKFKPHKYGHGGGLLDGLLGGYGGYGGHGGHGHGGHGHGGHGHGGHGGYGCRKLHGCGGGGYGGWQQPSYGGGPIAAALAGPNHGYGGWNPGYGGGYGGRPQHAQSQVASWNFGPFQATFGLAQAQG</sequence>
<feature type="compositionally biased region" description="Basic and acidic residues" evidence="1">
    <location>
        <begin position="60"/>
        <end position="69"/>
    </location>
</feature>
<evidence type="ECO:0000313" key="3">
    <source>
        <dbReference type="EMBL" id="OXU24454.1"/>
    </source>
</evidence>
<evidence type="ECO:0000256" key="1">
    <source>
        <dbReference type="SAM" id="MobiDB-lite"/>
    </source>
</evidence>
<accession>A0A232F183</accession>
<keyword evidence="4" id="KW-1185">Reference proteome</keyword>
<dbReference type="Proteomes" id="UP000215335">
    <property type="component" value="Unassembled WGS sequence"/>
</dbReference>